<dbReference type="Proteomes" id="UP001499951">
    <property type="component" value="Unassembled WGS sequence"/>
</dbReference>
<feature type="coiled-coil region" evidence="1">
    <location>
        <begin position="7"/>
        <end position="67"/>
    </location>
</feature>
<accession>A0ABP3PC93</accession>
<protein>
    <recommendedName>
        <fullName evidence="4">DUF465 domain-containing protein</fullName>
    </recommendedName>
</protein>
<evidence type="ECO:0000313" key="2">
    <source>
        <dbReference type="EMBL" id="GAA0564615.1"/>
    </source>
</evidence>
<sequence length="69" mass="7954">MTRQEIIDRLRSQRDHFLDEVAELESGKLTRHRIEDTGAVDISKAEAADLKKRAENLSSIIEAYENRTL</sequence>
<name>A0ABP3PC93_9PROT</name>
<organism evidence="2 3">
    <name type="scientific">Rhizomicrobium electricum</name>
    <dbReference type="NCBI Taxonomy" id="480070"/>
    <lineage>
        <taxon>Bacteria</taxon>
        <taxon>Pseudomonadati</taxon>
        <taxon>Pseudomonadota</taxon>
        <taxon>Alphaproteobacteria</taxon>
        <taxon>Micropepsales</taxon>
        <taxon>Micropepsaceae</taxon>
        <taxon>Rhizomicrobium</taxon>
    </lineage>
</organism>
<evidence type="ECO:0008006" key="4">
    <source>
        <dbReference type="Google" id="ProtNLM"/>
    </source>
</evidence>
<keyword evidence="1" id="KW-0175">Coiled coil</keyword>
<evidence type="ECO:0000313" key="3">
    <source>
        <dbReference type="Proteomes" id="UP001499951"/>
    </source>
</evidence>
<proteinExistence type="predicted"/>
<dbReference type="EMBL" id="BAAADD010000003">
    <property type="protein sequence ID" value="GAA0564615.1"/>
    <property type="molecule type" value="Genomic_DNA"/>
</dbReference>
<reference evidence="3" key="1">
    <citation type="journal article" date="2019" name="Int. J. Syst. Evol. Microbiol.">
        <title>The Global Catalogue of Microorganisms (GCM) 10K type strain sequencing project: providing services to taxonomists for standard genome sequencing and annotation.</title>
        <authorList>
            <consortium name="The Broad Institute Genomics Platform"/>
            <consortium name="The Broad Institute Genome Sequencing Center for Infectious Disease"/>
            <person name="Wu L."/>
            <person name="Ma J."/>
        </authorList>
    </citation>
    <scope>NUCLEOTIDE SEQUENCE [LARGE SCALE GENOMIC DNA]</scope>
    <source>
        <strain evidence="3">JCM 15089</strain>
    </source>
</reference>
<evidence type="ECO:0000256" key="1">
    <source>
        <dbReference type="SAM" id="Coils"/>
    </source>
</evidence>
<keyword evidence="3" id="KW-1185">Reference proteome</keyword>
<gene>
    <name evidence="2" type="ORF">GCM10008942_11220</name>
</gene>
<comment type="caution">
    <text evidence="2">The sequence shown here is derived from an EMBL/GenBank/DDBJ whole genome shotgun (WGS) entry which is preliminary data.</text>
</comment>